<dbReference type="EMBL" id="AYCK01004250">
    <property type="status" value="NOT_ANNOTATED_CDS"/>
    <property type="molecule type" value="Genomic_DNA"/>
</dbReference>
<dbReference type="Proteomes" id="UP000028760">
    <property type="component" value="Unassembled WGS sequence"/>
</dbReference>
<sequence length="536" mass="61075">MSLKKSRNGSRIYNKKQLCLYCKRGFIKIERHLKHVHHNKAEVARATAFPKGSRERKLHLRKRGNFTHNVEVLNRGTGTLIPCTQPSTTCEPQNYLHCPYYQGLYTKKVLWRFKPNVVKKPGKTCVQSLCAFGVTPPPGVKTEFTKLSAMILDEVYSAAKSDELIIEYGQHFTRHKYIHQTMRELGRLLIHSKKTTPMKTIEQHVKPANFMLVVESVKNLAGFVVETSTHKCPSLALKIRYSLKKTSELVESCANVLGNSRAAKNARAFQNVWNEFVSPALLRTLQESKWDAPQLLPFTKDVQTLHSYLSEQQQRLYNELSAEASPQTWANLAKVTLTRVILFNRRRSGEVKMPLPAYQSTYPSSDQDDLKEALADLCEHFRRLEIKGKRGRKVPVRLTPEMQQSLDMLVSQRQECAVPTENIHLFARPSAVSSYRVSNCLRYFASTCGDTHFNKLRKQTATLSQILNLSNTELDQVAYFLGHDIRVHRQFYRLPEGTLQLAKISKVLVALEQGCLVEFKGKSLDDIDIGPEGTAC</sequence>
<organism evidence="1 2">
    <name type="scientific">Poecilia formosa</name>
    <name type="common">Amazon molly</name>
    <name type="synonym">Limia formosa</name>
    <dbReference type="NCBI Taxonomy" id="48698"/>
    <lineage>
        <taxon>Eukaryota</taxon>
        <taxon>Metazoa</taxon>
        <taxon>Chordata</taxon>
        <taxon>Craniata</taxon>
        <taxon>Vertebrata</taxon>
        <taxon>Euteleostomi</taxon>
        <taxon>Actinopterygii</taxon>
        <taxon>Neopterygii</taxon>
        <taxon>Teleostei</taxon>
        <taxon>Neoteleostei</taxon>
        <taxon>Acanthomorphata</taxon>
        <taxon>Ovalentaria</taxon>
        <taxon>Atherinomorphae</taxon>
        <taxon>Cyprinodontiformes</taxon>
        <taxon>Poeciliidae</taxon>
        <taxon>Poeciliinae</taxon>
        <taxon>Poecilia</taxon>
    </lineage>
</organism>
<keyword evidence="2" id="KW-1185">Reference proteome</keyword>
<reference evidence="1" key="3">
    <citation type="submission" date="2025-09" db="UniProtKB">
        <authorList>
            <consortium name="Ensembl"/>
        </authorList>
    </citation>
    <scope>IDENTIFICATION</scope>
</reference>
<accession>A0A096LZJ8</accession>
<proteinExistence type="predicted"/>
<dbReference type="Ensembl" id="ENSPFOT00000025542.1">
    <property type="protein sequence ID" value="ENSPFOP00000024589.1"/>
    <property type="gene ID" value="ENSPFOG00000022721.1"/>
</dbReference>
<dbReference type="PANTHER" id="PTHR33480">
    <property type="entry name" value="SET DOMAIN-CONTAINING PROTEIN-RELATED"/>
    <property type="match status" value="1"/>
</dbReference>
<reference evidence="1" key="2">
    <citation type="submission" date="2025-08" db="UniProtKB">
        <authorList>
            <consortium name="Ensembl"/>
        </authorList>
    </citation>
    <scope>IDENTIFICATION</scope>
</reference>
<dbReference type="GeneTree" id="ENSGT00940000165604"/>
<reference evidence="2" key="1">
    <citation type="submission" date="2013-10" db="EMBL/GenBank/DDBJ databases">
        <authorList>
            <person name="Schartl M."/>
            <person name="Warren W."/>
        </authorList>
    </citation>
    <scope>NUCLEOTIDE SEQUENCE [LARGE SCALE GENOMIC DNA]</scope>
    <source>
        <strain evidence="2">female</strain>
    </source>
</reference>
<evidence type="ECO:0000313" key="1">
    <source>
        <dbReference type="Ensembl" id="ENSPFOP00000024589.1"/>
    </source>
</evidence>
<evidence type="ECO:0000313" key="2">
    <source>
        <dbReference type="Proteomes" id="UP000028760"/>
    </source>
</evidence>
<dbReference type="STRING" id="48698.ENSPFOP00000024589"/>
<dbReference type="OMA" id="GRIHECA"/>
<protein>
    <submittedName>
        <fullName evidence="1">Uncharacterized protein</fullName>
    </submittedName>
</protein>
<name>A0A096LZJ8_POEFO</name>
<dbReference type="PANTHER" id="PTHR33480:SF5">
    <property type="entry name" value="SI:DKEY-51D8.9"/>
    <property type="match status" value="1"/>
</dbReference>
<dbReference type="AlphaFoldDB" id="A0A096LZJ8"/>